<dbReference type="InterPro" id="IPR010982">
    <property type="entry name" value="Lambda_DNA-bd_dom_sf"/>
</dbReference>
<dbReference type="EMBL" id="BAABRN010000056">
    <property type="protein sequence ID" value="GAA5503589.1"/>
    <property type="molecule type" value="Genomic_DNA"/>
</dbReference>
<protein>
    <recommendedName>
        <fullName evidence="1">HTH cro/C1-type domain-containing protein</fullName>
    </recommendedName>
</protein>
<evidence type="ECO:0000313" key="2">
    <source>
        <dbReference type="EMBL" id="GAA5503589.1"/>
    </source>
</evidence>
<evidence type="ECO:0000259" key="1">
    <source>
        <dbReference type="PROSITE" id="PS50943"/>
    </source>
</evidence>
<accession>A0ABP9VED0</accession>
<gene>
    <name evidence="2" type="ORF">Dxin01_03348</name>
</gene>
<dbReference type="Proteomes" id="UP001458946">
    <property type="component" value="Unassembled WGS sequence"/>
</dbReference>
<comment type="caution">
    <text evidence="2">The sequence shown here is derived from an EMBL/GenBank/DDBJ whole genome shotgun (WGS) entry which is preliminary data.</text>
</comment>
<dbReference type="SMART" id="SM00530">
    <property type="entry name" value="HTH_XRE"/>
    <property type="match status" value="1"/>
</dbReference>
<dbReference type="Pfam" id="PF01381">
    <property type="entry name" value="HTH_3"/>
    <property type="match status" value="1"/>
</dbReference>
<name>A0ABP9VED0_9DEIO</name>
<evidence type="ECO:0000313" key="3">
    <source>
        <dbReference type="Proteomes" id="UP001458946"/>
    </source>
</evidence>
<keyword evidence="3" id="KW-1185">Reference proteome</keyword>
<dbReference type="Gene3D" id="1.10.260.40">
    <property type="entry name" value="lambda repressor-like DNA-binding domains"/>
    <property type="match status" value="1"/>
</dbReference>
<organism evidence="2 3">
    <name type="scientific">Deinococcus xinjiangensis</name>
    <dbReference type="NCBI Taxonomy" id="457454"/>
    <lineage>
        <taxon>Bacteria</taxon>
        <taxon>Thermotogati</taxon>
        <taxon>Deinococcota</taxon>
        <taxon>Deinococci</taxon>
        <taxon>Deinococcales</taxon>
        <taxon>Deinococcaceae</taxon>
        <taxon>Deinococcus</taxon>
    </lineage>
</organism>
<dbReference type="InterPro" id="IPR001387">
    <property type="entry name" value="Cro/C1-type_HTH"/>
</dbReference>
<dbReference type="CDD" id="cd00093">
    <property type="entry name" value="HTH_XRE"/>
    <property type="match status" value="1"/>
</dbReference>
<dbReference type="SUPFAM" id="SSF47413">
    <property type="entry name" value="lambda repressor-like DNA-binding domains"/>
    <property type="match status" value="1"/>
</dbReference>
<reference evidence="2 3" key="1">
    <citation type="submission" date="2024-02" db="EMBL/GenBank/DDBJ databases">
        <title>Deinococcus xinjiangensis NBRC 107630.</title>
        <authorList>
            <person name="Ichikawa N."/>
            <person name="Katano-Makiyama Y."/>
            <person name="Hidaka K."/>
        </authorList>
    </citation>
    <scope>NUCLEOTIDE SEQUENCE [LARGE SCALE GENOMIC DNA]</scope>
    <source>
        <strain evidence="2 3">NBRC 107630</strain>
    </source>
</reference>
<sequence>MYDPEEMSLDAHPQEDELFLVQLGDHIRTLRRARSLGLEPFSDQVGVHRTHLYKIEKGQLNAGILTYLKIARVLDLSLSELFAAIPPEEKSTQDSGQ</sequence>
<feature type="domain" description="HTH cro/C1-type" evidence="1">
    <location>
        <begin position="27"/>
        <end position="81"/>
    </location>
</feature>
<dbReference type="PROSITE" id="PS50943">
    <property type="entry name" value="HTH_CROC1"/>
    <property type="match status" value="1"/>
</dbReference>
<proteinExistence type="predicted"/>